<dbReference type="PRINTS" id="PR00038">
    <property type="entry name" value="HTHLUXR"/>
</dbReference>
<keyword evidence="2" id="KW-0238">DNA-binding</keyword>
<dbReference type="Proteomes" id="UP000468687">
    <property type="component" value="Unassembled WGS sequence"/>
</dbReference>
<dbReference type="Gene3D" id="3.30.450.40">
    <property type="match status" value="1"/>
</dbReference>
<dbReference type="RefSeq" id="WP_163771151.1">
    <property type="nucleotide sequence ID" value="NZ_JAAGXA010000003.1"/>
</dbReference>
<proteinExistence type="predicted"/>
<dbReference type="Pfam" id="PF00196">
    <property type="entry name" value="GerE"/>
    <property type="match status" value="1"/>
</dbReference>
<dbReference type="SMART" id="SM00421">
    <property type="entry name" value="HTH_LUXR"/>
    <property type="match status" value="1"/>
</dbReference>
<accession>A0A6P0HGL8</accession>
<dbReference type="InterPro" id="IPR016032">
    <property type="entry name" value="Sig_transdc_resp-reg_C-effctor"/>
</dbReference>
<reference evidence="5 6" key="1">
    <citation type="journal article" date="2014" name="Int. J. Syst. Evol. Microbiol.">
        <title>Nocardioides zeae sp. nov., isolated from the stem of Zea mays.</title>
        <authorList>
            <person name="Glaeser S.P."/>
            <person name="McInroy J.A."/>
            <person name="Busse H.J."/>
            <person name="Kampfer P."/>
        </authorList>
    </citation>
    <scope>NUCLEOTIDE SEQUENCE [LARGE SCALE GENOMIC DNA]</scope>
    <source>
        <strain evidence="5 6">JCM 30728</strain>
    </source>
</reference>
<evidence type="ECO:0000256" key="3">
    <source>
        <dbReference type="ARBA" id="ARBA00023163"/>
    </source>
</evidence>
<keyword evidence="1" id="KW-0805">Transcription regulation</keyword>
<dbReference type="AlphaFoldDB" id="A0A6P0HGL8"/>
<dbReference type="InterPro" id="IPR036388">
    <property type="entry name" value="WH-like_DNA-bd_sf"/>
</dbReference>
<dbReference type="GO" id="GO:0006355">
    <property type="term" value="P:regulation of DNA-templated transcription"/>
    <property type="evidence" value="ECO:0007669"/>
    <property type="project" value="InterPro"/>
</dbReference>
<comment type="caution">
    <text evidence="5">The sequence shown here is derived from an EMBL/GenBank/DDBJ whole genome shotgun (WGS) entry which is preliminary data.</text>
</comment>
<dbReference type="Gene3D" id="1.10.10.10">
    <property type="entry name" value="Winged helix-like DNA-binding domain superfamily/Winged helix DNA-binding domain"/>
    <property type="match status" value="1"/>
</dbReference>
<dbReference type="PROSITE" id="PS50043">
    <property type="entry name" value="HTH_LUXR_2"/>
    <property type="match status" value="1"/>
</dbReference>
<evidence type="ECO:0000313" key="6">
    <source>
        <dbReference type="Proteomes" id="UP000468687"/>
    </source>
</evidence>
<gene>
    <name evidence="5" type="ORF">G3T38_05805</name>
</gene>
<sequence length="266" mass="27809">MDGRAVDETLGRVRRGAAVSLAFAGTVTDGRVTLDRFEGRTVGRLAGTTLQPGHGLGGRVIALGRAHAFSDYLSSRSISHRYDAIIAAEGLHAMAAVPVVVARRPVAVLYGALHSPGDLGGRTLDVLTAEARALEQELAVARALDTGGDDGAAALRERVRATYAELRRLAADLDDPLLRDALVRAADHLAPEAPSSTEALAGVHLTERERDVLALVALGSSNARIGEELGLTLHTVKGYVKNVMAKLGAGTRLEAVVLARRAGLLA</sequence>
<evidence type="ECO:0000256" key="1">
    <source>
        <dbReference type="ARBA" id="ARBA00023015"/>
    </source>
</evidence>
<evidence type="ECO:0000313" key="5">
    <source>
        <dbReference type="EMBL" id="NEN77788.1"/>
    </source>
</evidence>
<dbReference type="PANTHER" id="PTHR44688">
    <property type="entry name" value="DNA-BINDING TRANSCRIPTIONAL ACTIVATOR DEVR_DOSR"/>
    <property type="match status" value="1"/>
</dbReference>
<protein>
    <submittedName>
        <fullName evidence="5">Response regulator transcription factor</fullName>
    </submittedName>
</protein>
<dbReference type="InterPro" id="IPR000792">
    <property type="entry name" value="Tscrpt_reg_LuxR_C"/>
</dbReference>
<dbReference type="PROSITE" id="PS00622">
    <property type="entry name" value="HTH_LUXR_1"/>
    <property type="match status" value="1"/>
</dbReference>
<keyword evidence="3" id="KW-0804">Transcription</keyword>
<dbReference type="InterPro" id="IPR029016">
    <property type="entry name" value="GAF-like_dom_sf"/>
</dbReference>
<feature type="domain" description="HTH luxR-type" evidence="4">
    <location>
        <begin position="198"/>
        <end position="263"/>
    </location>
</feature>
<evidence type="ECO:0000259" key="4">
    <source>
        <dbReference type="PROSITE" id="PS50043"/>
    </source>
</evidence>
<name>A0A6P0HGL8_9ACTN</name>
<dbReference type="GO" id="GO:0003677">
    <property type="term" value="F:DNA binding"/>
    <property type="evidence" value="ECO:0007669"/>
    <property type="project" value="UniProtKB-KW"/>
</dbReference>
<dbReference type="SUPFAM" id="SSF46894">
    <property type="entry name" value="C-terminal effector domain of the bipartite response regulators"/>
    <property type="match status" value="1"/>
</dbReference>
<dbReference type="EMBL" id="JAAGXA010000003">
    <property type="protein sequence ID" value="NEN77788.1"/>
    <property type="molecule type" value="Genomic_DNA"/>
</dbReference>
<dbReference type="CDD" id="cd06170">
    <property type="entry name" value="LuxR_C_like"/>
    <property type="match status" value="1"/>
</dbReference>
<dbReference type="PANTHER" id="PTHR44688:SF16">
    <property type="entry name" value="DNA-BINDING TRANSCRIPTIONAL ACTIVATOR DEVR_DOSR"/>
    <property type="match status" value="1"/>
</dbReference>
<organism evidence="5 6">
    <name type="scientific">Nocardioides zeae</name>
    <dbReference type="NCBI Taxonomy" id="1457234"/>
    <lineage>
        <taxon>Bacteria</taxon>
        <taxon>Bacillati</taxon>
        <taxon>Actinomycetota</taxon>
        <taxon>Actinomycetes</taxon>
        <taxon>Propionibacteriales</taxon>
        <taxon>Nocardioidaceae</taxon>
        <taxon>Nocardioides</taxon>
    </lineage>
</organism>
<dbReference type="SUPFAM" id="SSF55781">
    <property type="entry name" value="GAF domain-like"/>
    <property type="match status" value="1"/>
</dbReference>
<evidence type="ECO:0000256" key="2">
    <source>
        <dbReference type="ARBA" id="ARBA00023125"/>
    </source>
</evidence>
<keyword evidence="6" id="KW-1185">Reference proteome</keyword>